<dbReference type="InterPro" id="IPR027417">
    <property type="entry name" value="P-loop_NTPase"/>
</dbReference>
<dbReference type="PANTHER" id="PTHR32114:SF2">
    <property type="entry name" value="ABC TRANSPORTER ABCH.3"/>
    <property type="match status" value="1"/>
</dbReference>
<dbReference type="Proteomes" id="UP001235133">
    <property type="component" value="Unassembled WGS sequence"/>
</dbReference>
<evidence type="ECO:0000256" key="1">
    <source>
        <dbReference type="ARBA" id="ARBA00006930"/>
    </source>
</evidence>
<reference evidence="5 6" key="1">
    <citation type="submission" date="2023-08" db="EMBL/GenBank/DDBJ databases">
        <title>Microbacterium psychrotolerans sp. nov., a psychrotolerant bacterium isolated from soil in Heilongjiang Province, China.</title>
        <authorList>
            <person name="An P."/>
            <person name="Zhao D."/>
            <person name="Xiang H."/>
        </authorList>
    </citation>
    <scope>NUCLEOTIDE SEQUENCE [LARGE SCALE GENOMIC DNA]</scope>
    <source>
        <strain evidence="5 6">QXD-8</strain>
    </source>
</reference>
<feature type="non-terminal residue" evidence="5">
    <location>
        <position position="1"/>
    </location>
</feature>
<dbReference type="EMBL" id="JAVFWO010000006">
    <property type="protein sequence ID" value="MDQ7879810.1"/>
    <property type="molecule type" value="Genomic_DNA"/>
</dbReference>
<evidence type="ECO:0000256" key="4">
    <source>
        <dbReference type="SAM" id="Coils"/>
    </source>
</evidence>
<organism evidence="5 6">
    <name type="scientific">Microbacterium psychrotolerans</name>
    <dbReference type="NCBI Taxonomy" id="3068321"/>
    <lineage>
        <taxon>Bacteria</taxon>
        <taxon>Bacillati</taxon>
        <taxon>Actinomycetota</taxon>
        <taxon>Actinomycetes</taxon>
        <taxon>Micrococcales</taxon>
        <taxon>Microbacteriaceae</taxon>
        <taxon>Microbacterium</taxon>
    </lineage>
</organism>
<dbReference type="Gene3D" id="3.40.50.300">
    <property type="entry name" value="P-loop containing nucleotide triphosphate hydrolases"/>
    <property type="match status" value="1"/>
</dbReference>
<evidence type="ECO:0000313" key="6">
    <source>
        <dbReference type="Proteomes" id="UP001235133"/>
    </source>
</evidence>
<feature type="coiled-coil region" evidence="4">
    <location>
        <begin position="80"/>
        <end position="141"/>
    </location>
</feature>
<comment type="similarity">
    <text evidence="1">Belongs to the SMC family. SbcC subfamily.</text>
</comment>
<dbReference type="RefSeq" id="WP_308869467.1">
    <property type="nucleotide sequence ID" value="NZ_JAVFWO010000006.1"/>
</dbReference>
<proteinExistence type="inferred from homology"/>
<comment type="subunit">
    <text evidence="2">Heterodimer of SbcC and SbcD.</text>
</comment>
<accession>A0ABU0Z784</accession>
<keyword evidence="6" id="KW-1185">Reference proteome</keyword>
<dbReference type="SUPFAM" id="SSF52540">
    <property type="entry name" value="P-loop containing nucleoside triphosphate hydrolases"/>
    <property type="match status" value="1"/>
</dbReference>
<keyword evidence="4" id="KW-0175">Coiled coil</keyword>
<evidence type="ECO:0000256" key="3">
    <source>
        <dbReference type="ARBA" id="ARBA00013368"/>
    </source>
</evidence>
<evidence type="ECO:0000256" key="2">
    <source>
        <dbReference type="ARBA" id="ARBA00011322"/>
    </source>
</evidence>
<comment type="caution">
    <text evidence="5">The sequence shown here is derived from an EMBL/GenBank/DDBJ whole genome shotgun (WGS) entry which is preliminary data.</text>
</comment>
<evidence type="ECO:0000313" key="5">
    <source>
        <dbReference type="EMBL" id="MDQ7879810.1"/>
    </source>
</evidence>
<dbReference type="Pfam" id="PF13558">
    <property type="entry name" value="SbcC_Walker_B"/>
    <property type="match status" value="1"/>
</dbReference>
<name>A0ABU0Z784_9MICO</name>
<gene>
    <name evidence="5" type="ORF">Q9R08_17600</name>
</gene>
<dbReference type="PANTHER" id="PTHR32114">
    <property type="entry name" value="ABC TRANSPORTER ABCH.3"/>
    <property type="match status" value="1"/>
</dbReference>
<protein>
    <recommendedName>
        <fullName evidence="3">Nuclease SbcCD subunit C</fullName>
    </recommendedName>
</protein>
<sequence length="442" mass="45799">AAKAARERHAEAAARAGGQTAEVLRAQLAAATEELADAERAVARRDALAARHAELAALDAEAETSRTGLVDLLVAARTRIAALTATVDAARQAVDAARGEFASVAERVAHVTALRDAARAAADARADAERAETRATQARADADRRIAASDFADAAEATAALLKPADTDALAERISSYDTQLAATRARVLELELELAGSPAVPVDTAASRAALDAADAVRTTALRAESDAHTVVERLRDLALQIDDAYAGVAARAADAAAIARLADTVAGRAPNTMKMDLETFVLAAELEEIVAAANLRLGDMSSGRYRLQHTDARAARGAASGLGLEIMDAFTGQARPAQSLSGGETFLASLALALGLAEVVTARAGGVRLDTLFVDEGFGSLDEETLDLAMRTLDELRQGGRMVGVISHVGAMKEQLPAQLAVVATPQGPSVIRQDDVARV</sequence>